<reference evidence="3" key="2">
    <citation type="journal article" date="2008" name="Nucleic Acids Res.">
        <title>The rice annotation project database (RAP-DB): 2008 update.</title>
        <authorList>
            <consortium name="The rice annotation project (RAP)"/>
        </authorList>
    </citation>
    <scope>GENOME REANNOTATION</scope>
    <source>
        <strain evidence="3">cv. Nipponbare</strain>
    </source>
</reference>
<sequence>MDVELNEGDGGVRGGPAEQEKCVLPLPHHLDSLPRRCPHRTGQVGHRWRWRMGQVGRRPWPPPLAAAPPALASTDGRWKGRSSDGWGEVEEDAGGREALMEGIEKRQRKSGGEQAVVDG</sequence>
<feature type="compositionally biased region" description="Basic and acidic residues" evidence="1">
    <location>
        <begin position="93"/>
        <end position="105"/>
    </location>
</feature>
<accession>Q6K872</accession>
<feature type="region of interest" description="Disordered" evidence="1">
    <location>
        <begin position="59"/>
        <end position="119"/>
    </location>
</feature>
<evidence type="ECO:0000313" key="2">
    <source>
        <dbReference type="EMBL" id="BAD21757.1"/>
    </source>
</evidence>
<evidence type="ECO:0000256" key="1">
    <source>
        <dbReference type="SAM" id="MobiDB-lite"/>
    </source>
</evidence>
<dbReference type="Proteomes" id="UP000000763">
    <property type="component" value="Chromosome 2"/>
</dbReference>
<dbReference type="AlphaFoldDB" id="Q6K872"/>
<dbReference type="EMBL" id="AP004229">
    <property type="protein sequence ID" value="BAD21757.1"/>
    <property type="molecule type" value="Genomic_DNA"/>
</dbReference>
<proteinExistence type="predicted"/>
<gene>
    <name evidence="2" type="primary">OJ1124_E11.12</name>
</gene>
<protein>
    <submittedName>
        <fullName evidence="2">Uncharacterized protein</fullName>
    </submittedName>
</protein>
<organism evidence="2 3">
    <name type="scientific">Oryza sativa subsp. japonica</name>
    <name type="common">Rice</name>
    <dbReference type="NCBI Taxonomy" id="39947"/>
    <lineage>
        <taxon>Eukaryota</taxon>
        <taxon>Viridiplantae</taxon>
        <taxon>Streptophyta</taxon>
        <taxon>Embryophyta</taxon>
        <taxon>Tracheophyta</taxon>
        <taxon>Spermatophyta</taxon>
        <taxon>Magnoliopsida</taxon>
        <taxon>Liliopsida</taxon>
        <taxon>Poales</taxon>
        <taxon>Poaceae</taxon>
        <taxon>BOP clade</taxon>
        <taxon>Oryzoideae</taxon>
        <taxon>Oryzeae</taxon>
        <taxon>Oryzinae</taxon>
        <taxon>Oryza</taxon>
        <taxon>Oryza sativa</taxon>
    </lineage>
</organism>
<reference evidence="3" key="1">
    <citation type="journal article" date="2005" name="Nature">
        <title>The map-based sequence of the rice genome.</title>
        <authorList>
            <consortium name="International rice genome sequencing project (IRGSP)"/>
            <person name="Matsumoto T."/>
            <person name="Wu J."/>
            <person name="Kanamori H."/>
            <person name="Katayose Y."/>
            <person name="Fujisawa M."/>
            <person name="Namiki N."/>
            <person name="Mizuno H."/>
            <person name="Yamamoto K."/>
            <person name="Antonio B.A."/>
            <person name="Baba T."/>
            <person name="Sakata K."/>
            <person name="Nagamura Y."/>
            <person name="Aoki H."/>
            <person name="Arikawa K."/>
            <person name="Arita K."/>
            <person name="Bito T."/>
            <person name="Chiden Y."/>
            <person name="Fujitsuka N."/>
            <person name="Fukunaka R."/>
            <person name="Hamada M."/>
            <person name="Harada C."/>
            <person name="Hayashi A."/>
            <person name="Hijishita S."/>
            <person name="Honda M."/>
            <person name="Hosokawa S."/>
            <person name="Ichikawa Y."/>
            <person name="Idonuma A."/>
            <person name="Iijima M."/>
            <person name="Ikeda M."/>
            <person name="Ikeno M."/>
            <person name="Ito K."/>
            <person name="Ito S."/>
            <person name="Ito T."/>
            <person name="Ito Y."/>
            <person name="Ito Y."/>
            <person name="Iwabuchi A."/>
            <person name="Kamiya K."/>
            <person name="Karasawa W."/>
            <person name="Kurita K."/>
            <person name="Katagiri S."/>
            <person name="Kikuta A."/>
            <person name="Kobayashi H."/>
            <person name="Kobayashi N."/>
            <person name="Machita K."/>
            <person name="Maehara T."/>
            <person name="Masukawa M."/>
            <person name="Mizubayashi T."/>
            <person name="Mukai Y."/>
            <person name="Nagasaki H."/>
            <person name="Nagata Y."/>
            <person name="Naito S."/>
            <person name="Nakashima M."/>
            <person name="Nakama Y."/>
            <person name="Nakamichi Y."/>
            <person name="Nakamura M."/>
            <person name="Meguro A."/>
            <person name="Negishi M."/>
            <person name="Ohta I."/>
            <person name="Ohta T."/>
            <person name="Okamoto M."/>
            <person name="Ono N."/>
            <person name="Saji S."/>
            <person name="Sakaguchi M."/>
            <person name="Sakai K."/>
            <person name="Shibata M."/>
            <person name="Shimokawa T."/>
            <person name="Song J."/>
            <person name="Takazaki Y."/>
            <person name="Terasawa K."/>
            <person name="Tsugane M."/>
            <person name="Tsuji K."/>
            <person name="Ueda S."/>
            <person name="Waki K."/>
            <person name="Yamagata H."/>
            <person name="Yamamoto M."/>
            <person name="Yamamoto S."/>
            <person name="Yamane H."/>
            <person name="Yoshiki S."/>
            <person name="Yoshihara R."/>
            <person name="Yukawa K."/>
            <person name="Zhong H."/>
            <person name="Yano M."/>
            <person name="Yuan Q."/>
            <person name="Ouyang S."/>
            <person name="Liu J."/>
            <person name="Jones K.M."/>
            <person name="Gansberger K."/>
            <person name="Moffat K."/>
            <person name="Hill J."/>
            <person name="Bera J."/>
            <person name="Fadrosh D."/>
            <person name="Jin S."/>
            <person name="Johri S."/>
            <person name="Kim M."/>
            <person name="Overton L."/>
            <person name="Reardon M."/>
            <person name="Tsitrin T."/>
            <person name="Vuong H."/>
            <person name="Weaver B."/>
            <person name="Ciecko A."/>
            <person name="Tallon L."/>
            <person name="Jackson J."/>
            <person name="Pai G."/>
            <person name="Aken S.V."/>
            <person name="Utterback T."/>
            <person name="Reidmuller S."/>
            <person name="Feldblyum T."/>
            <person name="Hsiao J."/>
            <person name="Zismann V."/>
            <person name="Iobst S."/>
            <person name="de Vazeille A.R."/>
            <person name="Buell C.R."/>
            <person name="Ying K."/>
            <person name="Li Y."/>
            <person name="Lu T."/>
            <person name="Huang Y."/>
            <person name="Zhao Q."/>
            <person name="Feng Q."/>
            <person name="Zhang L."/>
            <person name="Zhu J."/>
            <person name="Weng Q."/>
            <person name="Mu J."/>
            <person name="Lu Y."/>
            <person name="Fan D."/>
            <person name="Liu Y."/>
            <person name="Guan J."/>
            <person name="Zhang Y."/>
            <person name="Yu S."/>
            <person name="Liu X."/>
            <person name="Zhang Y."/>
            <person name="Hong G."/>
            <person name="Han B."/>
            <person name="Choisne N."/>
            <person name="Demange N."/>
            <person name="Orjeda G."/>
            <person name="Samain S."/>
            <person name="Cattolico L."/>
            <person name="Pelletier E."/>
            <person name="Couloux A."/>
            <person name="Segurens B."/>
            <person name="Wincker P."/>
            <person name="D'Hont A."/>
            <person name="Scarpelli C."/>
            <person name="Weissenbach J."/>
            <person name="Salanoubat M."/>
            <person name="Quetier F."/>
            <person name="Yu Y."/>
            <person name="Kim H.R."/>
            <person name="Rambo T."/>
            <person name="Currie J."/>
            <person name="Collura K."/>
            <person name="Luo M."/>
            <person name="Yang T."/>
            <person name="Ammiraju J.S.S."/>
            <person name="Engler F."/>
            <person name="Soderlund C."/>
            <person name="Wing R.A."/>
            <person name="Palmer L.E."/>
            <person name="de la Bastide M."/>
            <person name="Spiegel L."/>
            <person name="Nascimento L."/>
            <person name="Zutavern T."/>
            <person name="O'Shaughnessy A."/>
            <person name="Dike S."/>
            <person name="Dedhia N."/>
            <person name="Preston R."/>
            <person name="Balija V."/>
            <person name="McCombie W.R."/>
            <person name="Chow T."/>
            <person name="Chen H."/>
            <person name="Chung M."/>
            <person name="Chen C."/>
            <person name="Shaw J."/>
            <person name="Wu H."/>
            <person name="Hsiao K."/>
            <person name="Chao Y."/>
            <person name="Chu M."/>
            <person name="Cheng C."/>
            <person name="Hour A."/>
            <person name="Lee P."/>
            <person name="Lin S."/>
            <person name="Lin Y."/>
            <person name="Liou J."/>
            <person name="Liu S."/>
            <person name="Hsing Y."/>
            <person name="Raghuvanshi S."/>
            <person name="Mohanty A."/>
            <person name="Bharti A.K."/>
            <person name="Gaur A."/>
            <person name="Gupta V."/>
            <person name="Kumar D."/>
            <person name="Ravi V."/>
            <person name="Vij S."/>
            <person name="Kapur A."/>
            <person name="Khurana P."/>
            <person name="Khurana P."/>
            <person name="Khurana J.P."/>
            <person name="Tyagi A.K."/>
            <person name="Gaikwad K."/>
            <person name="Singh A."/>
            <person name="Dalal V."/>
            <person name="Srivastava S."/>
            <person name="Dixit A."/>
            <person name="Pal A.K."/>
            <person name="Ghazi I.A."/>
            <person name="Yadav M."/>
            <person name="Pandit A."/>
            <person name="Bhargava A."/>
            <person name="Sureshbabu K."/>
            <person name="Batra K."/>
            <person name="Sharma T.R."/>
            <person name="Mohapatra T."/>
            <person name="Singh N.K."/>
            <person name="Messing J."/>
            <person name="Nelson A.B."/>
            <person name="Fuks G."/>
            <person name="Kavchok S."/>
            <person name="Keizer G."/>
            <person name="Linton E."/>
            <person name="Llaca V."/>
            <person name="Song R."/>
            <person name="Tanyolac B."/>
            <person name="Young S."/>
            <person name="Ho-Il K."/>
            <person name="Hahn J.H."/>
            <person name="Sangsakoo G."/>
            <person name="Vanavichit A."/>
            <person name="de Mattos Luiz.A.T."/>
            <person name="Zimmer P.D."/>
            <person name="Malone G."/>
            <person name="Dellagostin O."/>
            <person name="de Oliveira A.C."/>
            <person name="Bevan M."/>
            <person name="Bancroft I."/>
            <person name="Minx P."/>
            <person name="Cordum H."/>
            <person name="Wilson R."/>
            <person name="Cheng Z."/>
            <person name="Jin W."/>
            <person name="Jiang J."/>
            <person name="Leong S.A."/>
            <person name="Iwama H."/>
            <person name="Gojobori T."/>
            <person name="Itoh T."/>
            <person name="Niimura Y."/>
            <person name="Fujii Y."/>
            <person name="Habara T."/>
            <person name="Sakai H."/>
            <person name="Sato Y."/>
            <person name="Wilson G."/>
            <person name="Kumar K."/>
            <person name="McCouch S."/>
            <person name="Juretic N."/>
            <person name="Hoen D."/>
            <person name="Wright S."/>
            <person name="Bruskiewich R."/>
            <person name="Bureau T."/>
            <person name="Miyao A."/>
            <person name="Hirochika H."/>
            <person name="Nishikawa T."/>
            <person name="Kadowaki K."/>
            <person name="Sugiura M."/>
            <person name="Burr B."/>
            <person name="Sasaki T."/>
        </authorList>
    </citation>
    <scope>NUCLEOTIDE SEQUENCE [LARGE SCALE GENOMIC DNA]</scope>
    <source>
        <strain evidence="3">cv. Nipponbare</strain>
    </source>
</reference>
<name>Q6K872_ORYSJ</name>
<evidence type="ECO:0000313" key="3">
    <source>
        <dbReference type="Proteomes" id="UP000000763"/>
    </source>
</evidence>